<protein>
    <submittedName>
        <fullName evidence="3">Polymer-forming cytoskeletal protein</fullName>
    </submittedName>
</protein>
<organism evidence="3 4">
    <name type="scientific">Lacimonas salitolerans</name>
    <dbReference type="NCBI Taxonomy" id="1323750"/>
    <lineage>
        <taxon>Bacteria</taxon>
        <taxon>Pseudomonadati</taxon>
        <taxon>Pseudomonadota</taxon>
        <taxon>Alphaproteobacteria</taxon>
        <taxon>Rhodobacterales</taxon>
        <taxon>Paracoccaceae</taxon>
        <taxon>Lacimonas</taxon>
    </lineage>
</organism>
<feature type="compositionally biased region" description="Low complexity" evidence="2">
    <location>
        <begin position="12"/>
        <end position="24"/>
    </location>
</feature>
<dbReference type="Pfam" id="PF04519">
    <property type="entry name" value="Bactofilin"/>
    <property type="match status" value="1"/>
</dbReference>
<comment type="caution">
    <text evidence="3">The sequence shown here is derived from an EMBL/GenBank/DDBJ whole genome shotgun (WGS) entry which is preliminary data.</text>
</comment>
<proteinExistence type="inferred from homology"/>
<gene>
    <name evidence="3" type="ORF">ACFTOW_18545</name>
</gene>
<evidence type="ECO:0000313" key="4">
    <source>
        <dbReference type="Proteomes" id="UP001597186"/>
    </source>
</evidence>
<accession>A0ABW4EL48</accession>
<reference evidence="4" key="1">
    <citation type="journal article" date="2019" name="Int. J. Syst. Evol. Microbiol.">
        <title>The Global Catalogue of Microorganisms (GCM) 10K type strain sequencing project: providing services to taxonomists for standard genome sequencing and annotation.</title>
        <authorList>
            <consortium name="The Broad Institute Genomics Platform"/>
            <consortium name="The Broad Institute Genome Sequencing Center for Infectious Disease"/>
            <person name="Wu L."/>
            <person name="Ma J."/>
        </authorList>
    </citation>
    <scope>NUCLEOTIDE SEQUENCE [LARGE SCALE GENOMIC DNA]</scope>
    <source>
        <strain evidence="4">CGMCC 1.12477</strain>
    </source>
</reference>
<evidence type="ECO:0000313" key="3">
    <source>
        <dbReference type="EMBL" id="MFD1511386.1"/>
    </source>
</evidence>
<dbReference type="PANTHER" id="PTHR35024">
    <property type="entry name" value="HYPOTHETICAL CYTOSOLIC PROTEIN"/>
    <property type="match status" value="1"/>
</dbReference>
<dbReference type="Proteomes" id="UP001597186">
    <property type="component" value="Unassembled WGS sequence"/>
</dbReference>
<dbReference type="EMBL" id="JBHUDD010000157">
    <property type="protein sequence ID" value="MFD1511386.1"/>
    <property type="molecule type" value="Genomic_DNA"/>
</dbReference>
<sequence>MFAKSQDNSQNSPSPLSSAEAAASNTRRSVLHEGITIKGEWTSDGIVDFGGTFEGDLTVDTLVLAKTGKIKGNVRARSVTIEGRLEGTISAISVALKTSAQVTADIVAQKLVIESGATIEGHVASRSAQTPDQESGSPTA</sequence>
<evidence type="ECO:0000256" key="1">
    <source>
        <dbReference type="ARBA" id="ARBA00044755"/>
    </source>
</evidence>
<feature type="region of interest" description="Disordered" evidence="2">
    <location>
        <begin position="1"/>
        <end position="25"/>
    </location>
</feature>
<feature type="compositionally biased region" description="Polar residues" evidence="2">
    <location>
        <begin position="1"/>
        <end position="11"/>
    </location>
</feature>
<name>A0ABW4EL48_9RHOB</name>
<keyword evidence="4" id="KW-1185">Reference proteome</keyword>
<evidence type="ECO:0000256" key="2">
    <source>
        <dbReference type="SAM" id="MobiDB-lite"/>
    </source>
</evidence>
<dbReference type="InterPro" id="IPR007607">
    <property type="entry name" value="BacA/B"/>
</dbReference>
<dbReference type="RefSeq" id="WP_379918526.1">
    <property type="nucleotide sequence ID" value="NZ_JBHUDD010000157.1"/>
</dbReference>
<comment type="similarity">
    <text evidence="1">Belongs to the bactofilin family.</text>
</comment>
<dbReference type="PANTHER" id="PTHR35024:SF4">
    <property type="entry name" value="POLYMER-FORMING CYTOSKELETAL PROTEIN"/>
    <property type="match status" value="1"/>
</dbReference>